<evidence type="ECO:0000256" key="7">
    <source>
        <dbReference type="PIRNR" id="PIRNR036421"/>
    </source>
</evidence>
<dbReference type="CDD" id="cd07562">
    <property type="entry name" value="Peptidase_S41_TRI"/>
    <property type="match status" value="1"/>
</dbReference>
<dbReference type="InterPro" id="IPR028204">
    <property type="entry name" value="Tricorn_C1"/>
</dbReference>
<dbReference type="GO" id="GO:0008236">
    <property type="term" value="F:serine-type peptidase activity"/>
    <property type="evidence" value="ECO:0007669"/>
    <property type="project" value="UniProtKB-UniRule"/>
</dbReference>
<evidence type="ECO:0000256" key="3">
    <source>
        <dbReference type="ARBA" id="ARBA00022490"/>
    </source>
</evidence>
<dbReference type="SUPFAM" id="SSF50156">
    <property type="entry name" value="PDZ domain-like"/>
    <property type="match status" value="1"/>
</dbReference>
<evidence type="ECO:0000313" key="12">
    <source>
        <dbReference type="EMBL" id="XBH18440.1"/>
    </source>
</evidence>
<dbReference type="InterPro" id="IPR029414">
    <property type="entry name" value="Tricorn_PDZ"/>
</dbReference>
<organism evidence="12">
    <name type="scientific">Telmatobacter sp. DSM 110680</name>
    <dbReference type="NCBI Taxonomy" id="3036704"/>
    <lineage>
        <taxon>Bacteria</taxon>
        <taxon>Pseudomonadati</taxon>
        <taxon>Acidobacteriota</taxon>
        <taxon>Terriglobia</taxon>
        <taxon>Terriglobales</taxon>
        <taxon>Acidobacteriaceae</taxon>
        <taxon>Telmatobacter</taxon>
    </lineage>
</organism>
<name>A0AAU7DN16_9BACT</name>
<feature type="active site" description="Nucleophile" evidence="8">
    <location>
        <position position="1024"/>
    </location>
</feature>
<gene>
    <name evidence="12" type="ORF">P8935_03680</name>
</gene>
<protein>
    <recommendedName>
        <fullName evidence="7">Tricorn protease homolog</fullName>
        <ecNumber evidence="7">3.4.21.-</ecNumber>
    </recommendedName>
</protein>
<feature type="signal peptide" evidence="10">
    <location>
        <begin position="1"/>
        <end position="25"/>
    </location>
</feature>
<dbReference type="InterPro" id="IPR036034">
    <property type="entry name" value="PDZ_sf"/>
</dbReference>
<evidence type="ECO:0000259" key="11">
    <source>
        <dbReference type="SMART" id="SM00245"/>
    </source>
</evidence>
<feature type="domain" description="Tail specific protease" evidence="11">
    <location>
        <begin position="901"/>
        <end position="1093"/>
    </location>
</feature>
<dbReference type="AlphaFoldDB" id="A0AAU7DN16"/>
<feature type="active site" description="Charge relay system" evidence="8">
    <location>
        <position position="1082"/>
    </location>
</feature>
<dbReference type="PANTHER" id="PTHR43253">
    <property type="entry name" value="TRICORN PROTEASE HOMOLOG 2-RELATED"/>
    <property type="match status" value="1"/>
</dbReference>
<dbReference type="GO" id="GO:0005737">
    <property type="term" value="C:cytoplasm"/>
    <property type="evidence" value="ECO:0007669"/>
    <property type="project" value="UniProtKB-SubCell"/>
</dbReference>
<dbReference type="PANTHER" id="PTHR43253:SF1">
    <property type="entry name" value="TRICORN PROTEASE HOMOLOG 2-RELATED"/>
    <property type="match status" value="1"/>
</dbReference>
<keyword evidence="5 7" id="KW-0378">Hydrolase</keyword>
<accession>A0AAU7DN16</accession>
<feature type="active site" description="Charge relay system" evidence="8">
    <location>
        <position position="803"/>
    </location>
</feature>
<comment type="similarity">
    <text evidence="2 7">Belongs to the peptidase S41B family.</text>
</comment>
<dbReference type="Pfam" id="PF26549">
    <property type="entry name" value="Tricorn_N"/>
    <property type="match status" value="1"/>
</dbReference>
<feature type="region of interest" description="Disordered" evidence="9">
    <location>
        <begin position="345"/>
        <end position="366"/>
    </location>
</feature>
<dbReference type="Gene3D" id="2.130.10.10">
    <property type="entry name" value="YVTN repeat-like/Quinoprotein amine dehydrogenase"/>
    <property type="match status" value="1"/>
</dbReference>
<reference evidence="12" key="1">
    <citation type="submission" date="2023-03" db="EMBL/GenBank/DDBJ databases">
        <title>Edaphobacter sp.</title>
        <authorList>
            <person name="Huber K.J."/>
            <person name="Papendorf J."/>
            <person name="Pilke C."/>
            <person name="Bunk B."/>
            <person name="Sproeer C."/>
            <person name="Pester M."/>
        </authorList>
    </citation>
    <scope>NUCLEOTIDE SEQUENCE</scope>
    <source>
        <strain evidence="12">DSM 110680</strain>
    </source>
</reference>
<feature type="compositionally biased region" description="Basic and acidic residues" evidence="9">
    <location>
        <begin position="564"/>
        <end position="614"/>
    </location>
</feature>
<evidence type="ECO:0000256" key="1">
    <source>
        <dbReference type="ARBA" id="ARBA00004496"/>
    </source>
</evidence>
<dbReference type="InterPro" id="IPR005151">
    <property type="entry name" value="Tail-specific_protease"/>
</dbReference>
<dbReference type="Gene3D" id="3.90.226.10">
    <property type="entry name" value="2-enoyl-CoA Hydratase, Chain A, domain 1"/>
    <property type="match status" value="1"/>
</dbReference>
<dbReference type="Gene3D" id="2.120.10.60">
    <property type="entry name" value="Tricorn protease N-terminal domain"/>
    <property type="match status" value="1"/>
</dbReference>
<evidence type="ECO:0000256" key="6">
    <source>
        <dbReference type="ARBA" id="ARBA00022825"/>
    </source>
</evidence>
<dbReference type="SMART" id="SM00245">
    <property type="entry name" value="TSPc"/>
    <property type="match status" value="1"/>
</dbReference>
<dbReference type="InterPro" id="IPR015943">
    <property type="entry name" value="WD40/YVTN_repeat-like_dom_sf"/>
</dbReference>
<dbReference type="Pfam" id="PF26550">
    <property type="entry name" value="Tricorn_2nd"/>
    <property type="match status" value="1"/>
</dbReference>
<keyword evidence="6 7" id="KW-0720">Serine protease</keyword>
<keyword evidence="3 7" id="KW-0963">Cytoplasm</keyword>
<dbReference type="EMBL" id="CP121196">
    <property type="protein sequence ID" value="XBH18440.1"/>
    <property type="molecule type" value="Genomic_DNA"/>
</dbReference>
<dbReference type="RefSeq" id="WP_348263665.1">
    <property type="nucleotide sequence ID" value="NZ_CP121196.1"/>
</dbReference>
<evidence type="ECO:0000256" key="2">
    <source>
        <dbReference type="ARBA" id="ARBA00008524"/>
    </source>
</evidence>
<evidence type="ECO:0000256" key="8">
    <source>
        <dbReference type="PIRSR" id="PIRSR036421-1"/>
    </source>
</evidence>
<keyword evidence="4 7" id="KW-0645">Protease</keyword>
<dbReference type="Pfam" id="PF14685">
    <property type="entry name" value="PDZ_Tricorn"/>
    <property type="match status" value="1"/>
</dbReference>
<dbReference type="Pfam" id="PF14684">
    <property type="entry name" value="Tricorn_C1"/>
    <property type="match status" value="1"/>
</dbReference>
<dbReference type="Gene3D" id="2.30.42.10">
    <property type="match status" value="1"/>
</dbReference>
<feature type="chain" id="PRO_5043884998" description="Tricorn protease homolog" evidence="10">
    <location>
        <begin position="26"/>
        <end position="1142"/>
    </location>
</feature>
<evidence type="ECO:0000256" key="10">
    <source>
        <dbReference type="SAM" id="SignalP"/>
    </source>
</evidence>
<dbReference type="Gene3D" id="3.30.750.44">
    <property type="match status" value="1"/>
</dbReference>
<proteinExistence type="inferred from homology"/>
<dbReference type="InterPro" id="IPR012393">
    <property type="entry name" value="Tricorn_protease"/>
</dbReference>
<feature type="region of interest" description="Disordered" evidence="9">
    <location>
        <begin position="553"/>
        <end position="614"/>
    </location>
</feature>
<dbReference type="InterPro" id="IPR029045">
    <property type="entry name" value="ClpP/crotonase-like_dom_sf"/>
</dbReference>
<evidence type="ECO:0000256" key="9">
    <source>
        <dbReference type="SAM" id="MobiDB-lite"/>
    </source>
</evidence>
<dbReference type="GO" id="GO:0006508">
    <property type="term" value="P:proteolysis"/>
    <property type="evidence" value="ECO:0007669"/>
    <property type="project" value="UniProtKB-UniRule"/>
</dbReference>
<dbReference type="Pfam" id="PF03572">
    <property type="entry name" value="Peptidase_S41"/>
    <property type="match status" value="1"/>
</dbReference>
<dbReference type="SUPFAM" id="SSF69304">
    <property type="entry name" value="Tricorn protease N-terminal domain"/>
    <property type="match status" value="1"/>
</dbReference>
<keyword evidence="10" id="KW-0732">Signal</keyword>
<comment type="function">
    <text evidence="7">Degrades oligopeptides.</text>
</comment>
<sequence length="1142" mass="124454">MTPVRSRLALVLTALALVTPILVVAQNASSSSNGQIPLLLRNPSLSQDKIAFLYADDVWTVNRNGGEAERLTSNGKVAAGPFFSPDGTEIAYSAHLNGNVDVYVMPSGGGVPRRITWHPGGSEVVGWTPDGKNILVTNGATSFRDFARLSTVHADGSGMPESLPLPSGVQGSYSSDGESIAYQPITKWEEAWKQYHGGQTTPIWIVNLKTLDLVKVPRENSSDSNPVWVGKSVYFLSNRNGPVSLFRYDTDSKQVTPVGENKGYDLKSMQAGPGGLVYEQFGSIHFVDTANGNADHAVPIQVHGELSDLAPHQASVRADEIRNATLSPTGARAAFEAHGEIFTVPGEKGDTRNLTNTPGVAERNPSWSPDGKTLAYFSDASGEYQLYLRDQTGFKAPKVIDLGPDPSYYYSPTWSPDSKHIVFADKHNRLWLVDVPTDKNPAGKPVQIDKAIYGSFGFGFNTVWSPDSKWMAYERDLENQLHAIFLYSMETHKSTQVTDGMSDAGSPAFDLNGKYLYFIASTDDGPSHAGIDLSSLDRAQTSAAYVVVLAKDGASPIPPESDDEKIKEEKKDEPNPKPPVADDKKDDKDKDKKAADKDKDTKAGDKDKDKEKDKPVEVKIDLDDIGNRILSLPIPPRNYAAIGTGKAGVIYLLEGPPFGRASGDGGPGIRAVWRFTLEKREPETVLNDIDAFQLSADGSKVLYARKGGWTIAPADDLKPGNAAPGKPLNLGSMQTMIDPRAEWRQIYHETWRIQRDFLYDPNIHGLSIPKIEAKYKPYLDGLASRAEFTYLSVEMLGEINIGHMFVGGAHSEDNGPKAGLLGADYKIENDRYRIAKILGGQNWTPGLASPLTMPGVYVKEGEYLLAVNGRELHAHDNLYEFFDGTAGKQTILHVGPNPDGKDGRDVTVVPINDENGLRNLDWIMGNIRKVNELSGGKVAYVYMPNTGGSGYTNFNRYFYSQLDKQALVLDERWNDGGLIADYVVDVLKRFPLSGAIERDGKPVHDPVGAIFGPKVMLINQNSGSGGDAMPWYFRKAEIGKLVGTKTWGGLVGIGGYPPLLDGGFVTAPRYAIYGLKGEWEVENLGIPPDVAVEELPKDFAAGHDKQLETGVQMVLDELKAHPIPSIVVPPYPNYHKSDGLGK</sequence>
<dbReference type="SUPFAM" id="SSF82171">
    <property type="entry name" value="DPP6 N-terminal domain-like"/>
    <property type="match status" value="1"/>
</dbReference>
<comment type="subcellular location">
    <subcellularLocation>
        <location evidence="1 7">Cytoplasm</location>
    </subcellularLocation>
</comment>
<dbReference type="SUPFAM" id="SSF52096">
    <property type="entry name" value="ClpP/crotonase"/>
    <property type="match status" value="1"/>
</dbReference>
<evidence type="ECO:0000256" key="5">
    <source>
        <dbReference type="ARBA" id="ARBA00022801"/>
    </source>
</evidence>
<dbReference type="EC" id="3.4.21.-" evidence="7"/>
<dbReference type="PIRSF" id="PIRSF036421">
    <property type="entry name" value="Tricorn_protease"/>
    <property type="match status" value="1"/>
</dbReference>
<evidence type="ECO:0000256" key="4">
    <source>
        <dbReference type="ARBA" id="ARBA00022670"/>
    </source>
</evidence>